<dbReference type="AlphaFoldDB" id="V4U351"/>
<dbReference type="Proteomes" id="UP000030687">
    <property type="component" value="Unassembled WGS sequence"/>
</dbReference>
<dbReference type="InterPro" id="IPR044821">
    <property type="entry name" value="At1g28695/At4g15970-like"/>
</dbReference>
<dbReference type="KEGG" id="cic:CICLE_v10018179mg"/>
<proteinExistence type="predicted"/>
<dbReference type="Gramene" id="ESR60322">
    <property type="protein sequence ID" value="ESR60322"/>
    <property type="gene ID" value="CICLE_v10018179mg"/>
</dbReference>
<feature type="non-terminal residue" evidence="2">
    <location>
        <position position="1"/>
    </location>
</feature>
<gene>
    <name evidence="2" type="ORF">CICLE_v10018179mg</name>
</gene>
<dbReference type="OrthoDB" id="540503at2759"/>
<evidence type="ECO:0000313" key="3">
    <source>
        <dbReference type="Proteomes" id="UP000030687"/>
    </source>
</evidence>
<keyword evidence="3" id="KW-1185">Reference proteome</keyword>
<protein>
    <recommendedName>
        <fullName evidence="1">Nucleotide-diphospho-sugar transferase domain-containing protein</fullName>
    </recommendedName>
</protein>
<dbReference type="PANTHER" id="PTHR46038">
    <property type="entry name" value="EXPRESSED PROTEIN-RELATED"/>
    <property type="match status" value="1"/>
</dbReference>
<dbReference type="InParanoid" id="V4U351"/>
<sequence>DFFTDELKNLLTRTTMEDMKVIVTMVGQEWASPGSILDLFLESFRNGMGTKPLLNHLLIVALDNKAFEYCKSVHPHCFYLSNSSIRHARNKQLSLPLLKNNFWIEVTELGYSFVYTDADVMWLRNPIPQVDGLKPITVACDVHPGDLQSINNIMDGGFFYVRSNRVTSKYFKYRELRRILYTNSQDQSLCEETVVNRELFKTLELRFTYMERNLYGGFCQQNVNTSTIHTLRANCCDDTESKVHDLKLLLEDWKNFTKKISMEGWSSPFTWRAPSKCKG</sequence>
<feature type="domain" description="Nucleotide-diphospho-sugar transferase" evidence="1">
    <location>
        <begin position="53"/>
        <end position="246"/>
    </location>
</feature>
<dbReference type="STRING" id="85681.V4U351"/>
<reference evidence="2 3" key="1">
    <citation type="submission" date="2013-10" db="EMBL/GenBank/DDBJ databases">
        <authorList>
            <consortium name="International Citrus Genome Consortium"/>
            <person name="Jenkins J."/>
            <person name="Schmutz J."/>
            <person name="Prochnik S."/>
            <person name="Rokhsar D."/>
            <person name="Gmitter F."/>
            <person name="Ollitrault P."/>
            <person name="Machado M."/>
            <person name="Talon M."/>
            <person name="Wincker P."/>
            <person name="Jaillon O."/>
            <person name="Morgante M."/>
        </authorList>
    </citation>
    <scope>NUCLEOTIDE SEQUENCE</scope>
    <source>
        <strain evidence="3">cv. Clemenules</strain>
    </source>
</reference>
<organism evidence="2 3">
    <name type="scientific">Citrus clementina</name>
    <name type="common">Clementine</name>
    <name type="synonym">Citrus deliciosa x Citrus sinensis</name>
    <dbReference type="NCBI Taxonomy" id="85681"/>
    <lineage>
        <taxon>Eukaryota</taxon>
        <taxon>Viridiplantae</taxon>
        <taxon>Streptophyta</taxon>
        <taxon>Embryophyta</taxon>
        <taxon>Tracheophyta</taxon>
        <taxon>Spermatophyta</taxon>
        <taxon>Magnoliopsida</taxon>
        <taxon>eudicotyledons</taxon>
        <taxon>Gunneridae</taxon>
        <taxon>Pentapetalae</taxon>
        <taxon>rosids</taxon>
        <taxon>malvids</taxon>
        <taxon>Sapindales</taxon>
        <taxon>Rutaceae</taxon>
        <taxon>Aurantioideae</taxon>
        <taxon>Citrus</taxon>
    </lineage>
</organism>
<dbReference type="PANTHER" id="PTHR46038:SF37">
    <property type="entry name" value="GLYCOSYLTRANSFERASE"/>
    <property type="match status" value="1"/>
</dbReference>
<dbReference type="EMBL" id="KI536312">
    <property type="protein sequence ID" value="ESR60322.1"/>
    <property type="molecule type" value="Genomic_DNA"/>
</dbReference>
<dbReference type="InterPro" id="IPR005069">
    <property type="entry name" value="Nucl-diP-sugar_transferase"/>
</dbReference>
<accession>V4U351</accession>
<dbReference type="Pfam" id="PF03407">
    <property type="entry name" value="Nucleotid_trans"/>
    <property type="match status" value="1"/>
</dbReference>
<dbReference type="eggNOG" id="ENOG502S0VP">
    <property type="taxonomic scope" value="Eukaryota"/>
</dbReference>
<evidence type="ECO:0000313" key="2">
    <source>
        <dbReference type="EMBL" id="ESR60322.1"/>
    </source>
</evidence>
<evidence type="ECO:0000259" key="1">
    <source>
        <dbReference type="Pfam" id="PF03407"/>
    </source>
</evidence>
<name>V4U351_CITCL</name>
<dbReference type="OMA" id="ANCCENI"/>